<keyword evidence="7" id="KW-0812">Transmembrane</keyword>
<keyword evidence="6" id="KW-0808">Transferase</keyword>
<dbReference type="PANTHER" id="PTHR13036:SF0">
    <property type="entry name" value="CHITOBIOSYLDIPHOSPHODOLICHOL BETA-MANNOSYLTRANSFERASE"/>
    <property type="match status" value="1"/>
</dbReference>
<comment type="pathway">
    <text evidence="2">Protein modification; protein glycosylation.</text>
</comment>
<keyword evidence="10" id="KW-0472">Membrane</keyword>
<gene>
    <name evidence="13" type="ORF">J3D65DRAFT_635066</name>
</gene>
<dbReference type="Proteomes" id="UP001360953">
    <property type="component" value="Unassembled WGS sequence"/>
</dbReference>
<comment type="caution">
    <text evidence="13">The sequence shown here is derived from an EMBL/GenBank/DDBJ whole genome shotgun (WGS) entry which is preliminary data.</text>
</comment>
<keyword evidence="14" id="KW-1185">Reference proteome</keyword>
<evidence type="ECO:0000256" key="7">
    <source>
        <dbReference type="ARBA" id="ARBA00022692"/>
    </source>
</evidence>
<keyword evidence="8" id="KW-0256">Endoplasmic reticulum</keyword>
<name>A0ABR1LDK1_9PEZI</name>
<comment type="function">
    <text evidence="11">Participates in the formation of the lipid-linked precursor oligosaccharide for N-glycosylation. Involved in assembling the dolichol-pyrophosphate-GlcNAc(2)-Man(5) intermediate on the cytoplasmic surface of the ER.</text>
</comment>
<comment type="subcellular location">
    <subcellularLocation>
        <location evidence="1">Endoplasmic reticulum membrane</location>
        <topology evidence="1">Single-pass membrane protein</topology>
    </subcellularLocation>
</comment>
<dbReference type="EMBL" id="JBBPEH010000010">
    <property type="protein sequence ID" value="KAK7533308.1"/>
    <property type="molecule type" value="Genomic_DNA"/>
</dbReference>
<evidence type="ECO:0000256" key="8">
    <source>
        <dbReference type="ARBA" id="ARBA00022824"/>
    </source>
</evidence>
<dbReference type="InterPro" id="IPR026051">
    <property type="entry name" value="ALG1-like"/>
</dbReference>
<evidence type="ECO:0000256" key="2">
    <source>
        <dbReference type="ARBA" id="ARBA00004922"/>
    </source>
</evidence>
<keyword evidence="9" id="KW-1133">Transmembrane helix</keyword>
<reference evidence="13 14" key="1">
    <citation type="submission" date="2024-04" db="EMBL/GenBank/DDBJ databases">
        <title>Phyllosticta paracitricarpa is synonymous to the EU quarantine fungus P. citricarpa based on phylogenomic analyses.</title>
        <authorList>
            <consortium name="Lawrence Berkeley National Laboratory"/>
            <person name="Van ingen-buijs V.A."/>
            <person name="Van westerhoven A.C."/>
            <person name="Haridas S."/>
            <person name="Skiadas P."/>
            <person name="Martin F."/>
            <person name="Groenewald J.Z."/>
            <person name="Crous P.W."/>
            <person name="Seidl M.F."/>
        </authorList>
    </citation>
    <scope>NUCLEOTIDE SEQUENCE [LARGE SCALE GENOMIC DNA]</scope>
    <source>
        <strain evidence="13 14">CPC 17464</strain>
    </source>
</reference>
<keyword evidence="5" id="KW-0328">Glycosyltransferase</keyword>
<evidence type="ECO:0000256" key="11">
    <source>
        <dbReference type="ARBA" id="ARBA00024899"/>
    </source>
</evidence>
<evidence type="ECO:0000256" key="6">
    <source>
        <dbReference type="ARBA" id="ARBA00022679"/>
    </source>
</evidence>
<dbReference type="SUPFAM" id="SSF53756">
    <property type="entry name" value="UDP-Glycosyltransferase/glycogen phosphorylase"/>
    <property type="match status" value="1"/>
</dbReference>
<proteinExistence type="predicted"/>
<keyword evidence="12" id="KW-0732">Signal</keyword>
<evidence type="ECO:0000256" key="12">
    <source>
        <dbReference type="SAM" id="SignalP"/>
    </source>
</evidence>
<evidence type="ECO:0000256" key="5">
    <source>
        <dbReference type="ARBA" id="ARBA00022676"/>
    </source>
</evidence>
<dbReference type="RefSeq" id="XP_066652701.1">
    <property type="nucleotide sequence ID" value="XM_066801278.1"/>
</dbReference>
<evidence type="ECO:0000256" key="3">
    <source>
        <dbReference type="ARBA" id="ARBA00012611"/>
    </source>
</evidence>
<dbReference type="GeneID" id="92034184"/>
<feature type="chain" id="PRO_5045090025" description="Chitobiosyldiphosphodolichol beta-mannosyltransferase" evidence="12">
    <location>
        <begin position="30"/>
        <end position="447"/>
    </location>
</feature>
<evidence type="ECO:0000256" key="4">
    <source>
        <dbReference type="ARBA" id="ARBA00015841"/>
    </source>
</evidence>
<evidence type="ECO:0000256" key="9">
    <source>
        <dbReference type="ARBA" id="ARBA00022989"/>
    </source>
</evidence>
<evidence type="ECO:0000256" key="10">
    <source>
        <dbReference type="ARBA" id="ARBA00023136"/>
    </source>
</evidence>
<dbReference type="Gene3D" id="3.40.50.2000">
    <property type="entry name" value="Glycogen Phosphorylase B"/>
    <property type="match status" value="1"/>
</dbReference>
<feature type="signal peptide" evidence="12">
    <location>
        <begin position="1"/>
        <end position="29"/>
    </location>
</feature>
<accession>A0ABR1LDK1</accession>
<organism evidence="13 14">
    <name type="scientific">Phyllosticta citribraziliensis</name>
    <dbReference type="NCBI Taxonomy" id="989973"/>
    <lineage>
        <taxon>Eukaryota</taxon>
        <taxon>Fungi</taxon>
        <taxon>Dikarya</taxon>
        <taxon>Ascomycota</taxon>
        <taxon>Pezizomycotina</taxon>
        <taxon>Dothideomycetes</taxon>
        <taxon>Dothideomycetes incertae sedis</taxon>
        <taxon>Botryosphaeriales</taxon>
        <taxon>Phyllostictaceae</taxon>
        <taxon>Phyllosticta</taxon>
    </lineage>
</organism>
<evidence type="ECO:0000313" key="13">
    <source>
        <dbReference type="EMBL" id="KAK7533308.1"/>
    </source>
</evidence>
<sequence length="447" mass="49938">MDWLIALLGVFVLAVVSLLLLQPTRYSAAKNDTKRIQIVVLGDIGRSPRMQYHAMSLARLGYAVDIIGYKESDIHPALDSDKRVHIVPIPPWPRKWQTDDRRLFVLMAPLKVIWQTWGLFAAMSYETRPARFVLVQNPPSIPTLLVARVACILRNTAFCIDWHNFGHSILALKLGQSHPLVRISQFYEYAVTKDAPINFTVTAAMARVLREKHGRTGVIPLYDRPPAHFQPCASATARREGFLSLARQQNWPIDFPSSTPPKVIVSSTSWTPDEDFSLLLSALSSYSTTAKTTSLPPVIAIITGKGPQKDLYRDKIAKMEKDGQLSHVRILTAWLSIEDYASLLSYADLGVSLHTSSSGVDLPMKVVDMFGAGLPVAGWDRFEAWSELVEEGVNGRGFGSAEALGELLAKLMSDDGKQLQRLREGAEKETQRRWDEEWDEKAGRIFG</sequence>
<evidence type="ECO:0000313" key="14">
    <source>
        <dbReference type="Proteomes" id="UP001360953"/>
    </source>
</evidence>
<evidence type="ECO:0000256" key="1">
    <source>
        <dbReference type="ARBA" id="ARBA00004389"/>
    </source>
</evidence>
<dbReference type="EC" id="2.4.1.142" evidence="3"/>
<protein>
    <recommendedName>
        <fullName evidence="4">Chitobiosyldiphosphodolichol beta-mannosyltransferase</fullName>
        <ecNumber evidence="3">2.4.1.142</ecNumber>
    </recommendedName>
</protein>
<dbReference type="PANTHER" id="PTHR13036">
    <property type="entry name" value="BETA1,4 MANNOSYLTRANSFERASE"/>
    <property type="match status" value="1"/>
</dbReference>